<dbReference type="AlphaFoldDB" id="A0A927F0D5"/>
<dbReference type="CDD" id="cd07247">
    <property type="entry name" value="SgaA_N_like"/>
    <property type="match status" value="2"/>
</dbReference>
<evidence type="ECO:0000259" key="1">
    <source>
        <dbReference type="PROSITE" id="PS51819"/>
    </source>
</evidence>
<dbReference type="Proteomes" id="UP000632289">
    <property type="component" value="Unassembled WGS sequence"/>
</dbReference>
<dbReference type="Pfam" id="PF18029">
    <property type="entry name" value="Glyoxalase_6"/>
    <property type="match status" value="1"/>
</dbReference>
<evidence type="ECO:0000313" key="3">
    <source>
        <dbReference type="Proteomes" id="UP000632289"/>
    </source>
</evidence>
<proteinExistence type="predicted"/>
<dbReference type="PROSITE" id="PS51819">
    <property type="entry name" value="VOC"/>
    <property type="match status" value="2"/>
</dbReference>
<dbReference type="EMBL" id="JACXYU010000006">
    <property type="protein sequence ID" value="MBD3932675.1"/>
    <property type="molecule type" value="Genomic_DNA"/>
</dbReference>
<dbReference type="RefSeq" id="WP_191209972.1">
    <property type="nucleotide sequence ID" value="NZ_BAABKL010000014.1"/>
</dbReference>
<dbReference type="InterPro" id="IPR037523">
    <property type="entry name" value="VOC_core"/>
</dbReference>
<protein>
    <submittedName>
        <fullName evidence="2">VOC family protein</fullName>
    </submittedName>
</protein>
<dbReference type="InterPro" id="IPR052164">
    <property type="entry name" value="Anthracycline_SecMetBiosynth"/>
</dbReference>
<feature type="domain" description="VOC" evidence="1">
    <location>
        <begin position="12"/>
        <end position="126"/>
    </location>
</feature>
<keyword evidence="3" id="KW-1185">Reference proteome</keyword>
<dbReference type="Gene3D" id="3.10.180.10">
    <property type="entry name" value="2,3-Dihydroxybiphenyl 1,2-Dioxygenase, domain 1"/>
    <property type="match status" value="2"/>
</dbReference>
<dbReference type="InterPro" id="IPR029068">
    <property type="entry name" value="Glyas_Bleomycin-R_OHBP_Dase"/>
</dbReference>
<reference evidence="2" key="1">
    <citation type="submission" date="2020-09" db="EMBL/GenBank/DDBJ databases">
        <title>Secondary metabolite and genome analysis of marine Streptomyces chumphonensis KK1-2T.</title>
        <authorList>
            <person name="Phongsopitanun W."/>
            <person name="Kanchanasin P."/>
            <person name="Pittayakhajonwut P."/>
            <person name="Suwanborirux K."/>
            <person name="Tanasupawat S."/>
        </authorList>
    </citation>
    <scope>NUCLEOTIDE SEQUENCE</scope>
    <source>
        <strain evidence="2">KK1-2</strain>
    </source>
</reference>
<sequence length="268" mass="28515">MTEGTTRFTPGTPCWASLMVHDLAASEKFYRDLFGWEFEEGPAQLGPYTRAHLDGRRVAGLGEMRDGSAVPVAWLPYLAADDADAVCDLVRDCGGTVGVGPLDSGEAGRMAIAADPGGATFGIWQAGADVGVPADGAIGTPVWNELVTADGFAVSPFYSRVFGYTTEPAAATDTDYLTLRLDGRAVGGVRGVGRSLPRDRGSHWTTYFAVADADEAARQVTELGGHLVREPRESPYGRIAHVTDPEGAHFAVIRMTDPQDAVTRRERG</sequence>
<comment type="caution">
    <text evidence="2">The sequence shown here is derived from an EMBL/GenBank/DDBJ whole genome shotgun (WGS) entry which is preliminary data.</text>
</comment>
<dbReference type="PANTHER" id="PTHR33993">
    <property type="entry name" value="GLYOXALASE-RELATED"/>
    <property type="match status" value="1"/>
</dbReference>
<dbReference type="SUPFAM" id="SSF54593">
    <property type="entry name" value="Glyoxalase/Bleomycin resistance protein/Dihydroxybiphenyl dioxygenase"/>
    <property type="match status" value="2"/>
</dbReference>
<evidence type="ECO:0000313" key="2">
    <source>
        <dbReference type="EMBL" id="MBD3932675.1"/>
    </source>
</evidence>
<dbReference type="Pfam" id="PF22677">
    <property type="entry name" value="Ble-like_N"/>
    <property type="match status" value="1"/>
</dbReference>
<dbReference type="PANTHER" id="PTHR33993:SF10">
    <property type="entry name" value="CONSERVED PROTEIN"/>
    <property type="match status" value="1"/>
</dbReference>
<accession>A0A927F0D5</accession>
<feature type="domain" description="VOC" evidence="1">
    <location>
        <begin position="140"/>
        <end position="255"/>
    </location>
</feature>
<organism evidence="2 3">
    <name type="scientific">Streptomyces chumphonensis</name>
    <dbReference type="NCBI Taxonomy" id="1214925"/>
    <lineage>
        <taxon>Bacteria</taxon>
        <taxon>Bacillati</taxon>
        <taxon>Actinomycetota</taxon>
        <taxon>Actinomycetes</taxon>
        <taxon>Kitasatosporales</taxon>
        <taxon>Streptomycetaceae</taxon>
        <taxon>Streptomyces</taxon>
    </lineage>
</organism>
<dbReference type="InterPro" id="IPR053863">
    <property type="entry name" value="Glyoxy/Ble-like_N"/>
</dbReference>
<gene>
    <name evidence="2" type="ORF">IF129_14075</name>
</gene>
<dbReference type="InterPro" id="IPR041581">
    <property type="entry name" value="Glyoxalase_6"/>
</dbReference>
<name>A0A927F0D5_9ACTN</name>